<keyword evidence="2" id="KW-1185">Reference proteome</keyword>
<comment type="caution">
    <text evidence="1">The sequence shown here is derived from an EMBL/GenBank/DDBJ whole genome shotgun (WGS) entry which is preliminary data.</text>
</comment>
<dbReference type="EMBL" id="JABAIA010000002">
    <property type="protein sequence ID" value="NLR66911.1"/>
    <property type="molecule type" value="Genomic_DNA"/>
</dbReference>
<reference evidence="1 2" key="1">
    <citation type="submission" date="2020-04" db="EMBL/GenBank/DDBJ databases">
        <authorList>
            <person name="Yin C."/>
        </authorList>
    </citation>
    <scope>NUCLEOTIDE SEQUENCE [LARGE SCALE GENOMIC DNA]</scope>
    <source>
        <strain evidence="1 2">Ae27</strain>
    </source>
</reference>
<name>A0A847S5P4_9BACT</name>
<keyword evidence="1" id="KW-0132">Cell division</keyword>
<dbReference type="SUPFAM" id="SSF52540">
    <property type="entry name" value="P-loop containing nucleoside triphosphate hydrolases"/>
    <property type="match status" value="1"/>
</dbReference>
<evidence type="ECO:0000313" key="1">
    <source>
        <dbReference type="EMBL" id="NLR66911.1"/>
    </source>
</evidence>
<dbReference type="AlphaFoldDB" id="A0A847S5P4"/>
<dbReference type="InterPro" id="IPR027417">
    <property type="entry name" value="P-loop_NTPase"/>
</dbReference>
<gene>
    <name evidence="1" type="primary">zapE</name>
    <name evidence="1" type="ORF">HGH92_21565</name>
</gene>
<organism evidence="1 2">
    <name type="scientific">Chitinophaga varians</name>
    <dbReference type="NCBI Taxonomy" id="2202339"/>
    <lineage>
        <taxon>Bacteria</taxon>
        <taxon>Pseudomonadati</taxon>
        <taxon>Bacteroidota</taxon>
        <taxon>Chitinophagia</taxon>
        <taxon>Chitinophagales</taxon>
        <taxon>Chitinophagaceae</taxon>
        <taxon>Chitinophaga</taxon>
    </lineage>
</organism>
<accession>A0A847S5P4</accession>
<protein>
    <submittedName>
        <fullName evidence="1">Cell division protein ZapE</fullName>
    </submittedName>
</protein>
<dbReference type="GO" id="GO:0051301">
    <property type="term" value="P:cell division"/>
    <property type="evidence" value="ECO:0007669"/>
    <property type="project" value="UniProtKB-KW"/>
</dbReference>
<dbReference type="Gene3D" id="3.40.50.300">
    <property type="entry name" value="P-loop containing nucleotide triphosphate hydrolases"/>
    <property type="match status" value="1"/>
</dbReference>
<dbReference type="RefSeq" id="WP_168872809.1">
    <property type="nucleotide sequence ID" value="NZ_JABAIA010000002.1"/>
</dbReference>
<proteinExistence type="predicted"/>
<sequence length="233" mass="26881">MSENSGSSELNNPLYDSDKHQSSSAMQWNSHTLFNFIFSRTQVVPEGFVVDDMNREAVKALCYYFTEDPAFERMNTDGQSWKLSKGLLLFGNVGTGKTTLMRAFNKNPRCCYQVANCRRLSALFAEQGHDMLYRYSSPVPLPTAADTFYQRQAGICFDDLGTEELKKNYGNQVNVMAEIILNRYDNQQTPWHHTHITTNLTAAEIEQYYGTRVKSRMREMFNMITLDGEDRRR</sequence>
<keyword evidence="1" id="KW-0131">Cell cycle</keyword>
<evidence type="ECO:0000313" key="2">
    <source>
        <dbReference type="Proteomes" id="UP000570474"/>
    </source>
</evidence>
<dbReference type="Proteomes" id="UP000570474">
    <property type="component" value="Unassembled WGS sequence"/>
</dbReference>